<comment type="caution">
    <text evidence="1">The sequence shown here is derived from an EMBL/GenBank/DDBJ whole genome shotgun (WGS) entry which is preliminary data.</text>
</comment>
<name>Q7RDM6_PLAYO</name>
<protein>
    <submittedName>
        <fullName evidence="1">Uncharacterized protein</fullName>
    </submittedName>
</protein>
<feature type="non-terminal residue" evidence="1">
    <location>
        <position position="22"/>
    </location>
</feature>
<dbReference type="PaxDb" id="73239-Q7RDM6"/>
<dbReference type="AlphaFoldDB" id="Q7RDM6"/>
<keyword evidence="2" id="KW-1185">Reference proteome</keyword>
<dbReference type="InParanoid" id="Q7RDM6"/>
<dbReference type="EMBL" id="AABL01001705">
    <property type="protein sequence ID" value="EAA17418.1"/>
    <property type="molecule type" value="Genomic_DNA"/>
</dbReference>
<dbReference type="Proteomes" id="UP000008553">
    <property type="component" value="Unassembled WGS sequence"/>
</dbReference>
<gene>
    <name evidence="1" type="ORF">PY05396</name>
</gene>
<accession>Q7RDM6</accession>
<organism evidence="1 2">
    <name type="scientific">Plasmodium yoelii yoelii</name>
    <dbReference type="NCBI Taxonomy" id="73239"/>
    <lineage>
        <taxon>Eukaryota</taxon>
        <taxon>Sar</taxon>
        <taxon>Alveolata</taxon>
        <taxon>Apicomplexa</taxon>
        <taxon>Aconoidasida</taxon>
        <taxon>Haemosporida</taxon>
        <taxon>Plasmodiidae</taxon>
        <taxon>Plasmodium</taxon>
        <taxon>Plasmodium (Vinckeia)</taxon>
    </lineage>
</organism>
<evidence type="ECO:0000313" key="2">
    <source>
        <dbReference type="Proteomes" id="UP000008553"/>
    </source>
</evidence>
<sequence length="22" mass="2621">MIFVLFHFAICYVRSVHVIVNL</sequence>
<reference evidence="1 2" key="1">
    <citation type="journal article" date="2002" name="Nature">
        <title>Genome sequence and comparative analysis of the model rodent malaria parasite Plasmodium yoelii yoelii.</title>
        <authorList>
            <person name="Carlton J.M."/>
            <person name="Angiuoli S.V."/>
            <person name="Suh B.B."/>
            <person name="Kooij T.W."/>
            <person name="Pertea M."/>
            <person name="Silva J.C."/>
            <person name="Ermolaeva M.D."/>
            <person name="Allen J.E."/>
            <person name="Selengut J.D."/>
            <person name="Koo H.L."/>
            <person name="Peterson J.D."/>
            <person name="Pop M."/>
            <person name="Kosack D.S."/>
            <person name="Shumway M.F."/>
            <person name="Bidwell S.L."/>
            <person name="Shallom S.J."/>
            <person name="van Aken S.E."/>
            <person name="Riedmuller S.B."/>
            <person name="Feldblyum T.V."/>
            <person name="Cho J.K."/>
            <person name="Quackenbush J."/>
            <person name="Sedegah M."/>
            <person name="Shoaibi A."/>
            <person name="Cummings L.M."/>
            <person name="Florens L."/>
            <person name="Yates J.R."/>
            <person name="Raine J.D."/>
            <person name="Sinden R.E."/>
            <person name="Harris M.A."/>
            <person name="Cunningham D.A."/>
            <person name="Preiser P.R."/>
            <person name="Bergman L.W."/>
            <person name="Vaidya A.B."/>
            <person name="van Lin L.H."/>
            <person name="Janse C.J."/>
            <person name="Waters A.P."/>
            <person name="Smith H.O."/>
            <person name="White O.R."/>
            <person name="Salzberg S.L."/>
            <person name="Venter J.C."/>
            <person name="Fraser C.M."/>
            <person name="Hoffman S.L."/>
            <person name="Gardner M.J."/>
            <person name="Carucci D.J."/>
        </authorList>
    </citation>
    <scope>NUCLEOTIDE SEQUENCE [LARGE SCALE GENOMIC DNA]</scope>
    <source>
        <strain evidence="1 2">17XNL</strain>
    </source>
</reference>
<evidence type="ECO:0000313" key="1">
    <source>
        <dbReference type="EMBL" id="EAA17418.1"/>
    </source>
</evidence>
<proteinExistence type="predicted"/>